<name>A0A2K2FFF7_9CLOT</name>
<dbReference type="RefSeq" id="WP_103082183.1">
    <property type="nucleotide sequence ID" value="NZ_CP021850.1"/>
</dbReference>
<dbReference type="Proteomes" id="UP000236151">
    <property type="component" value="Unassembled WGS sequence"/>
</dbReference>
<sequence>MTGKEHFLNIANRKSDKCGFWHGCPNPASIEKLYGYFGVENDFELGLKLNSTCRWVMPEKYGMWQNPEQPVMFDVLLGKKRDSLNQAGVFADCEDVSEVERFPWPDVKYCDFTKTLEEIDKTIEAGQAVLSGSWSAFFHIACDFFGMENYFVKMYTDPAVVEAVTEHIVDFYMAANEKLFDLAGDKIDAFFFGNDFGSQLDLLISPEMFLKFVMPYFIKFTQQAKRRGYKVVLHSCGAIDKAIPYLIDAGVDILHPIQAKAANMDADSLSKKYNGKIVFMGGVDTQHILPFGTPQEVRDEVRRIREIFGPNFIVSPSHESLLPNIPPENIVAMMEAAME</sequence>
<dbReference type="Pfam" id="PF01208">
    <property type="entry name" value="URO-D"/>
    <property type="match status" value="1"/>
</dbReference>
<gene>
    <name evidence="2" type="ORF">CDQ84_13110</name>
</gene>
<dbReference type="EMBL" id="NIOJ01000036">
    <property type="protein sequence ID" value="PNT97515.1"/>
    <property type="molecule type" value="Genomic_DNA"/>
</dbReference>
<dbReference type="GO" id="GO:0006779">
    <property type="term" value="P:porphyrin-containing compound biosynthetic process"/>
    <property type="evidence" value="ECO:0007669"/>
    <property type="project" value="InterPro"/>
</dbReference>
<dbReference type="PANTHER" id="PTHR47099:SF1">
    <property type="entry name" value="METHYLCOBAMIDE:COM METHYLTRANSFERASE MTBA"/>
    <property type="match status" value="1"/>
</dbReference>
<protein>
    <recommendedName>
        <fullName evidence="1">Uroporphyrinogen decarboxylase (URO-D) domain-containing protein</fullName>
    </recommendedName>
</protein>
<feature type="domain" description="Uroporphyrinogen decarboxylase (URO-D)" evidence="1">
    <location>
        <begin position="97"/>
        <end position="337"/>
    </location>
</feature>
<dbReference type="GO" id="GO:0004853">
    <property type="term" value="F:uroporphyrinogen decarboxylase activity"/>
    <property type="evidence" value="ECO:0007669"/>
    <property type="project" value="InterPro"/>
</dbReference>
<dbReference type="SUPFAM" id="SSF51726">
    <property type="entry name" value="UROD/MetE-like"/>
    <property type="match status" value="1"/>
</dbReference>
<organism evidence="2 3">
    <name type="scientific">Clostridium thermosuccinogenes</name>
    <dbReference type="NCBI Taxonomy" id="84032"/>
    <lineage>
        <taxon>Bacteria</taxon>
        <taxon>Bacillati</taxon>
        <taxon>Bacillota</taxon>
        <taxon>Clostridia</taxon>
        <taxon>Eubacteriales</taxon>
        <taxon>Clostridiaceae</taxon>
        <taxon>Clostridium</taxon>
    </lineage>
</organism>
<dbReference type="Gene3D" id="3.20.20.210">
    <property type="match status" value="1"/>
</dbReference>
<accession>A0A2K2FFF7</accession>
<proteinExistence type="predicted"/>
<comment type="caution">
    <text evidence="2">The sequence shown here is derived from an EMBL/GenBank/DDBJ whole genome shotgun (WGS) entry which is preliminary data.</text>
</comment>
<dbReference type="OrthoDB" id="1890402at2"/>
<dbReference type="PANTHER" id="PTHR47099">
    <property type="entry name" value="METHYLCOBAMIDE:COM METHYLTRANSFERASE MTBA"/>
    <property type="match status" value="1"/>
</dbReference>
<dbReference type="AlphaFoldDB" id="A0A2K2FFF7"/>
<dbReference type="KEGG" id="cthd:CDO33_09705"/>
<dbReference type="InterPro" id="IPR052024">
    <property type="entry name" value="Methanogen_methyltrans"/>
</dbReference>
<evidence type="ECO:0000313" key="2">
    <source>
        <dbReference type="EMBL" id="PNT97515.1"/>
    </source>
</evidence>
<reference evidence="3" key="1">
    <citation type="submission" date="2017-06" db="EMBL/GenBank/DDBJ databases">
        <title>Investigating the central metabolism of Clostridium thermosuccinogenes.</title>
        <authorList>
            <person name="Koendjbiharie J.G."/>
            <person name="Van Kranenburg R."/>
            <person name="Vriesendorp B."/>
        </authorList>
    </citation>
    <scope>NUCLEOTIDE SEQUENCE [LARGE SCALE GENOMIC DNA]</scope>
    <source>
        <strain evidence="3">DSM 5806</strain>
    </source>
</reference>
<evidence type="ECO:0000313" key="3">
    <source>
        <dbReference type="Proteomes" id="UP000236151"/>
    </source>
</evidence>
<dbReference type="InterPro" id="IPR038071">
    <property type="entry name" value="UROD/MetE-like_sf"/>
</dbReference>
<keyword evidence="3" id="KW-1185">Reference proteome</keyword>
<dbReference type="InterPro" id="IPR000257">
    <property type="entry name" value="Uroporphyrinogen_deCOase"/>
</dbReference>
<evidence type="ECO:0000259" key="1">
    <source>
        <dbReference type="Pfam" id="PF01208"/>
    </source>
</evidence>